<proteinExistence type="predicted"/>
<dbReference type="InterPro" id="IPR021262">
    <property type="entry name" value="DUF2839"/>
</dbReference>
<dbReference type="EMBL" id="CZDF01000126">
    <property type="protein sequence ID" value="CUR30377.1"/>
    <property type="molecule type" value="Genomic_DNA"/>
</dbReference>
<evidence type="ECO:0000313" key="2">
    <source>
        <dbReference type="EMBL" id="CUR30377.1"/>
    </source>
</evidence>
<organism evidence="2 3">
    <name type="scientific">Planktothrix tepida PCC 9214</name>
    <dbReference type="NCBI Taxonomy" id="671072"/>
    <lineage>
        <taxon>Bacteria</taxon>
        <taxon>Bacillati</taxon>
        <taxon>Cyanobacteriota</taxon>
        <taxon>Cyanophyceae</taxon>
        <taxon>Oscillatoriophycideae</taxon>
        <taxon>Oscillatoriales</taxon>
        <taxon>Microcoleaceae</taxon>
        <taxon>Planktothrix</taxon>
    </lineage>
</organism>
<accession>A0A1J1LFN3</accession>
<dbReference type="RefSeq" id="WP_072717390.1">
    <property type="nucleotide sequence ID" value="NZ_LN889778.1"/>
</dbReference>
<evidence type="ECO:0000256" key="1">
    <source>
        <dbReference type="SAM" id="Phobius"/>
    </source>
</evidence>
<evidence type="ECO:0008006" key="4">
    <source>
        <dbReference type="Google" id="ProtNLM"/>
    </source>
</evidence>
<dbReference type="OrthoDB" id="541226at2"/>
<keyword evidence="3" id="KW-1185">Reference proteome</keyword>
<protein>
    <recommendedName>
        <fullName evidence="4">DUF2839 domain-containing protein</fullName>
    </recommendedName>
</protein>
<evidence type="ECO:0000313" key="3">
    <source>
        <dbReference type="Proteomes" id="UP000184315"/>
    </source>
</evidence>
<dbReference type="Proteomes" id="UP000184315">
    <property type="component" value="Unassembled WGS sequence"/>
</dbReference>
<feature type="transmembrane region" description="Helical" evidence="1">
    <location>
        <begin position="42"/>
        <end position="61"/>
    </location>
</feature>
<dbReference type="AlphaFoldDB" id="A0A1J1LFN3"/>
<keyword evidence="1" id="KW-0812">Transmembrane</keyword>
<reference evidence="3" key="1">
    <citation type="submission" date="2015-10" db="EMBL/GenBank/DDBJ databases">
        <authorList>
            <person name="Regsiter A."/>
            <person name="william w."/>
        </authorList>
    </citation>
    <scope>NUCLEOTIDE SEQUENCE [LARGE SCALE GENOMIC DNA]</scope>
</reference>
<name>A0A1J1LFN3_9CYAN</name>
<dbReference type="Pfam" id="PF10999">
    <property type="entry name" value="DUF2839"/>
    <property type="match status" value="1"/>
</dbReference>
<gene>
    <name evidence="2" type="ORF">PL9214230004</name>
</gene>
<keyword evidence="1" id="KW-1133">Transmembrane helix</keyword>
<keyword evidence="1" id="KW-0472">Membrane</keyword>
<sequence>MGEAKRRKETMGERYGQEEKISPWLPITKNQSQQFMEITTKVSWIGIGLLVAVWITIRFIGPGFGWWQID</sequence>
<dbReference type="STRING" id="671072.PL9214230004"/>